<keyword evidence="6 8" id="KW-0378">Hydrolase</keyword>
<evidence type="ECO:0000256" key="4">
    <source>
        <dbReference type="ARBA" id="ARBA00022525"/>
    </source>
</evidence>
<comment type="similarity">
    <text evidence="2">Belongs to the peptidase C26 family.</text>
</comment>
<dbReference type="PANTHER" id="PTHR11315">
    <property type="entry name" value="PROTEASE FAMILY C26 GAMMA-GLUTAMYL HYDROLASE"/>
    <property type="match status" value="1"/>
</dbReference>
<feature type="active site" evidence="8">
    <location>
        <position position="240"/>
    </location>
</feature>
<comment type="subcellular location">
    <subcellularLocation>
        <location evidence="1">Secreted</location>
        <location evidence="1">Extracellular space</location>
    </subcellularLocation>
</comment>
<dbReference type="GO" id="GO:0046900">
    <property type="term" value="P:tetrahydrofolylpolyglutamate metabolic process"/>
    <property type="evidence" value="ECO:0007669"/>
    <property type="project" value="TreeGrafter"/>
</dbReference>
<evidence type="ECO:0000256" key="5">
    <source>
        <dbReference type="ARBA" id="ARBA00022729"/>
    </source>
</evidence>
<evidence type="ECO:0000256" key="6">
    <source>
        <dbReference type="ARBA" id="ARBA00022801"/>
    </source>
</evidence>
<dbReference type="EMBL" id="HBFD01001311">
    <property type="protein sequence ID" value="CAD8714457.1"/>
    <property type="molecule type" value="Transcribed_RNA"/>
</dbReference>
<dbReference type="InterPro" id="IPR015527">
    <property type="entry name" value="Pept_C26_g-glut_hydrolase"/>
</dbReference>
<comment type="catalytic activity">
    <reaction evidence="8">
        <text>(6S)-5,6,7,8-tetrahydrofolyl-(gamma-L-Glu)(n) + (n-1) H2O = (6S)-5,6,7,8-tetrahydrofolate + (n-1) L-glutamate</text>
        <dbReference type="Rhea" id="RHEA:56784"/>
        <dbReference type="Rhea" id="RHEA-COMP:14738"/>
        <dbReference type="ChEBI" id="CHEBI:15377"/>
        <dbReference type="ChEBI" id="CHEBI:29985"/>
        <dbReference type="ChEBI" id="CHEBI:57453"/>
        <dbReference type="ChEBI" id="CHEBI:141005"/>
        <dbReference type="EC" id="3.4.19.9"/>
    </reaction>
</comment>
<organism evidence="10">
    <name type="scientific">Chromulina nebulosa</name>
    <dbReference type="NCBI Taxonomy" id="96789"/>
    <lineage>
        <taxon>Eukaryota</taxon>
        <taxon>Sar</taxon>
        <taxon>Stramenopiles</taxon>
        <taxon>Ochrophyta</taxon>
        <taxon>Chrysophyceae</taxon>
        <taxon>Chromulinales</taxon>
        <taxon>Chromulinaceae</taxon>
        <taxon>Chromulina</taxon>
    </lineage>
</organism>
<feature type="active site" description="Proton donor" evidence="7">
    <location>
        <position position="240"/>
    </location>
</feature>
<feature type="signal peptide" evidence="9">
    <location>
        <begin position="1"/>
        <end position="19"/>
    </location>
</feature>
<keyword evidence="5 9" id="KW-0732">Signal</keyword>
<protein>
    <recommendedName>
        <fullName evidence="3 8">folate gamma-glutamyl hydrolase</fullName>
        <ecNumber evidence="3 8">3.4.19.9</ecNumber>
    </recommendedName>
</protein>
<keyword evidence="4" id="KW-0964">Secreted</keyword>
<gene>
    <name evidence="10" type="ORF">CNEB1095_LOCUS851</name>
</gene>
<dbReference type="GO" id="GO:0034722">
    <property type="term" value="F:gamma-glutamyl-peptidase activity"/>
    <property type="evidence" value="ECO:0007669"/>
    <property type="project" value="UniProtKB-UniRule"/>
</dbReference>
<evidence type="ECO:0000256" key="3">
    <source>
        <dbReference type="ARBA" id="ARBA00012886"/>
    </source>
</evidence>
<dbReference type="Gene3D" id="3.40.50.880">
    <property type="match status" value="1"/>
</dbReference>
<evidence type="ECO:0000313" key="10">
    <source>
        <dbReference type="EMBL" id="CAD8714457.1"/>
    </source>
</evidence>
<feature type="active site" description="Nucleophile" evidence="7 8">
    <location>
        <position position="124"/>
    </location>
</feature>
<sequence length="318" mass="35622">MKIILLILLFINNIILIVSNSIKLNDWPIIGIFAQPTTSTQGDCAGSCQYIAASYVKYIEAAGARVVPINYYSTTTELDELFKNLNGFFFPGGSSSFPSSAQYIFDKIVEANDNGDFIPLWGTCMGFQWLLISAARDDTILDPSSGVLDAYNYSIPLDFTSEASSSRLFGRAPLDVMKILSSRNVTLNNHHYGIYPEHLQSIDSLSSFYNVLSVNEDRAGVSFVSTIESFDYPIYGTQWHPEKNIYEWGQTNGIPNEAINHSPESILIAQYTANFFVEQARKCSHSYTNADEEDEALISNYTPTKTTGSFQESYYFHF</sequence>
<dbReference type="PROSITE" id="PS51275">
    <property type="entry name" value="PEPTIDASE_C26_GGH"/>
    <property type="match status" value="1"/>
</dbReference>
<dbReference type="PROSITE" id="PS51273">
    <property type="entry name" value="GATASE_TYPE_1"/>
    <property type="match status" value="1"/>
</dbReference>
<dbReference type="PANTHER" id="PTHR11315:SF0">
    <property type="entry name" value="FOLATE GAMMA-GLUTAMYL HYDROLASE"/>
    <property type="match status" value="1"/>
</dbReference>
<evidence type="ECO:0000256" key="8">
    <source>
        <dbReference type="PROSITE-ProRule" id="PRU00607"/>
    </source>
</evidence>
<dbReference type="EC" id="3.4.19.9" evidence="3 8"/>
<evidence type="ECO:0000256" key="7">
    <source>
        <dbReference type="PIRSR" id="PIRSR615527-1"/>
    </source>
</evidence>
<reference evidence="10" key="1">
    <citation type="submission" date="2021-01" db="EMBL/GenBank/DDBJ databases">
        <authorList>
            <person name="Corre E."/>
            <person name="Pelletier E."/>
            <person name="Niang G."/>
            <person name="Scheremetjew M."/>
            <person name="Finn R."/>
            <person name="Kale V."/>
            <person name="Holt S."/>
            <person name="Cochrane G."/>
            <person name="Meng A."/>
            <person name="Brown T."/>
            <person name="Cohen L."/>
        </authorList>
    </citation>
    <scope>NUCLEOTIDE SEQUENCE</scope>
    <source>
        <strain evidence="10">UTEXLB2642</strain>
    </source>
</reference>
<feature type="chain" id="PRO_5030823136" description="folate gamma-glutamyl hydrolase" evidence="9">
    <location>
        <begin position="20"/>
        <end position="318"/>
    </location>
</feature>
<dbReference type="SUPFAM" id="SSF52317">
    <property type="entry name" value="Class I glutamine amidotransferase-like"/>
    <property type="match status" value="1"/>
</dbReference>
<dbReference type="FunFam" id="3.40.50.880:FF:000024">
    <property type="entry name" value="Folate gamma-glutamyl hydrolase"/>
    <property type="match status" value="1"/>
</dbReference>
<evidence type="ECO:0000256" key="9">
    <source>
        <dbReference type="SAM" id="SignalP"/>
    </source>
</evidence>
<dbReference type="InterPro" id="IPR011697">
    <property type="entry name" value="Peptidase_C26"/>
</dbReference>
<dbReference type="AlphaFoldDB" id="A0A7S0SR75"/>
<evidence type="ECO:0000256" key="1">
    <source>
        <dbReference type="ARBA" id="ARBA00004239"/>
    </source>
</evidence>
<evidence type="ECO:0000256" key="2">
    <source>
        <dbReference type="ARBA" id="ARBA00011083"/>
    </source>
</evidence>
<proteinExistence type="inferred from homology"/>
<dbReference type="GO" id="GO:0005576">
    <property type="term" value="C:extracellular region"/>
    <property type="evidence" value="ECO:0007669"/>
    <property type="project" value="UniProtKB-SubCell"/>
</dbReference>
<dbReference type="Pfam" id="PF07722">
    <property type="entry name" value="Peptidase_C26"/>
    <property type="match status" value="1"/>
</dbReference>
<accession>A0A7S0SR75</accession>
<dbReference type="GO" id="GO:0005773">
    <property type="term" value="C:vacuole"/>
    <property type="evidence" value="ECO:0007669"/>
    <property type="project" value="TreeGrafter"/>
</dbReference>
<name>A0A7S0SR75_9STRA</name>
<dbReference type="InterPro" id="IPR029062">
    <property type="entry name" value="Class_I_gatase-like"/>
</dbReference>